<dbReference type="GO" id="GO:0004252">
    <property type="term" value="F:serine-type endopeptidase activity"/>
    <property type="evidence" value="ECO:0007669"/>
    <property type="project" value="InterPro"/>
</dbReference>
<evidence type="ECO:0000256" key="2">
    <source>
        <dbReference type="ARBA" id="ARBA00022801"/>
    </source>
</evidence>
<dbReference type="PANTHER" id="PTHR42881:SF13">
    <property type="entry name" value="PROLYL ENDOPEPTIDASE"/>
    <property type="match status" value="1"/>
</dbReference>
<sequence>MRDPYEWLEDVDGERALAWVGARNAETPAPPPDLVAGVRAILDDRRRVPRPTWHGGHLYNLWQDADHPRGLWRRTTVDGYALDDPPWEVLLDLDALGAAEGESWVWGGATHRRPAYDRCLVELSRGGSDAAVVREFDLAARAFVDDGSGAAFTLAEAKSDVSWIDADTVYVSTELDGGGLTASGYPRTVRRWRRGTPLADAEQVYECGIGDVSVRAWHDPTPGYERGFVGHYRDFYTRPTFLVDADGSLRKLDLPEDADWSARREWLLVKPREAWTVGGVTHPAGALLVTRFDDFMAGDRSFTTLYTPDERSALVLWRWTRDHLLLVTLEDVRSRLTLLVPGEWAPRPASAGPAGPLDTVFVTATEPDLGDTALLSSIGFLRPETLSIGERVLKRAPAFFDSGGMTVEQRFATSDDGTRVPYFLVGHPDATGPAWLTAYGGFEVPSLPSYDGVVGRFWLERGGRYAVANIRGGGEYGPRWHLAARREKRPRAFEDFAAVARDLADSGVAPPGRIGVSGGSNGGLLMGAMLTRYPELVGAVVAIAPLLDLRRFHTLLAGASWIGEYGDPDDERDWAYLRTFSPYHSLRPDRRHPPVLFLTSTRDDRVHPGHARKMLALLREHGQEGWLYENVEGGHGAAADNAQRAYMLALEIDFFRRHLDP</sequence>
<dbReference type="Pfam" id="PF02897">
    <property type="entry name" value="Peptidase_S9_N"/>
    <property type="match status" value="1"/>
</dbReference>
<dbReference type="SUPFAM" id="SSF50993">
    <property type="entry name" value="Peptidase/esterase 'gauge' domain"/>
    <property type="match status" value="1"/>
</dbReference>
<dbReference type="InterPro" id="IPR029058">
    <property type="entry name" value="AB_hydrolase_fold"/>
</dbReference>
<proteinExistence type="predicted"/>
<evidence type="ECO:0000259" key="5">
    <source>
        <dbReference type="Pfam" id="PF02897"/>
    </source>
</evidence>
<accession>A0A8J4A0Q9</accession>
<keyword evidence="2" id="KW-0378">Hydrolase</keyword>
<dbReference type="AlphaFoldDB" id="A0A8J4A0Q9"/>
<reference evidence="6" key="1">
    <citation type="submission" date="2021-01" db="EMBL/GenBank/DDBJ databases">
        <title>Whole genome shotgun sequence of Virgisporangium ochraceum NBRC 16418.</title>
        <authorList>
            <person name="Komaki H."/>
            <person name="Tamura T."/>
        </authorList>
    </citation>
    <scope>NUCLEOTIDE SEQUENCE</scope>
    <source>
        <strain evidence="6">NBRC 16418</strain>
    </source>
</reference>
<dbReference type="RefSeq" id="WP_203932293.1">
    <property type="nucleotide sequence ID" value="NZ_BOPH01000101.1"/>
</dbReference>
<dbReference type="Pfam" id="PF00326">
    <property type="entry name" value="Peptidase_S9"/>
    <property type="match status" value="1"/>
</dbReference>
<dbReference type="InterPro" id="IPR001375">
    <property type="entry name" value="Peptidase_S9_cat"/>
</dbReference>
<dbReference type="EMBL" id="BOPH01000101">
    <property type="protein sequence ID" value="GIJ72442.1"/>
    <property type="molecule type" value="Genomic_DNA"/>
</dbReference>
<dbReference type="InterPro" id="IPR051167">
    <property type="entry name" value="Prolyl_oligopep/macrocyclase"/>
</dbReference>
<feature type="domain" description="Peptidase S9 prolyl oligopeptidase catalytic" evidence="4">
    <location>
        <begin position="458"/>
        <end position="660"/>
    </location>
</feature>
<keyword evidence="3" id="KW-0720">Serine protease</keyword>
<dbReference type="Gene3D" id="3.40.50.1820">
    <property type="entry name" value="alpha/beta hydrolase"/>
    <property type="match status" value="1"/>
</dbReference>
<evidence type="ECO:0000259" key="4">
    <source>
        <dbReference type="Pfam" id="PF00326"/>
    </source>
</evidence>
<dbReference type="GO" id="GO:0005829">
    <property type="term" value="C:cytosol"/>
    <property type="evidence" value="ECO:0007669"/>
    <property type="project" value="TreeGrafter"/>
</dbReference>
<comment type="caution">
    <text evidence="6">The sequence shown here is derived from an EMBL/GenBank/DDBJ whole genome shotgun (WGS) entry which is preliminary data.</text>
</comment>
<evidence type="ECO:0000313" key="6">
    <source>
        <dbReference type="EMBL" id="GIJ72442.1"/>
    </source>
</evidence>
<evidence type="ECO:0000256" key="1">
    <source>
        <dbReference type="ARBA" id="ARBA00022670"/>
    </source>
</evidence>
<dbReference type="PRINTS" id="PR00862">
    <property type="entry name" value="PROLIGOPTASE"/>
</dbReference>
<dbReference type="SUPFAM" id="SSF53474">
    <property type="entry name" value="alpha/beta-Hydrolases"/>
    <property type="match status" value="1"/>
</dbReference>
<protein>
    <submittedName>
        <fullName evidence="6">Prolyl oligopeptidase</fullName>
    </submittedName>
</protein>
<evidence type="ECO:0000313" key="7">
    <source>
        <dbReference type="Proteomes" id="UP000635606"/>
    </source>
</evidence>
<gene>
    <name evidence="6" type="ORF">Voc01_073590</name>
</gene>
<keyword evidence="1" id="KW-0645">Protease</keyword>
<dbReference type="Proteomes" id="UP000635606">
    <property type="component" value="Unassembled WGS sequence"/>
</dbReference>
<feature type="domain" description="Peptidase S9A N-terminal" evidence="5">
    <location>
        <begin position="2"/>
        <end position="207"/>
    </location>
</feature>
<dbReference type="InterPro" id="IPR023302">
    <property type="entry name" value="Pept_S9A_N"/>
</dbReference>
<dbReference type="GO" id="GO:0070012">
    <property type="term" value="F:oligopeptidase activity"/>
    <property type="evidence" value="ECO:0007669"/>
    <property type="project" value="TreeGrafter"/>
</dbReference>
<name>A0A8J4A0Q9_9ACTN</name>
<dbReference type="InterPro" id="IPR002470">
    <property type="entry name" value="Peptidase_S9A"/>
</dbReference>
<evidence type="ECO:0000256" key="3">
    <source>
        <dbReference type="ARBA" id="ARBA00022825"/>
    </source>
</evidence>
<dbReference type="Gene3D" id="2.130.10.120">
    <property type="entry name" value="Prolyl oligopeptidase, N-terminal domain"/>
    <property type="match status" value="1"/>
</dbReference>
<organism evidence="6 7">
    <name type="scientific">Virgisporangium ochraceum</name>
    <dbReference type="NCBI Taxonomy" id="65505"/>
    <lineage>
        <taxon>Bacteria</taxon>
        <taxon>Bacillati</taxon>
        <taxon>Actinomycetota</taxon>
        <taxon>Actinomycetes</taxon>
        <taxon>Micromonosporales</taxon>
        <taxon>Micromonosporaceae</taxon>
        <taxon>Virgisporangium</taxon>
    </lineage>
</organism>
<dbReference type="PANTHER" id="PTHR42881">
    <property type="entry name" value="PROLYL ENDOPEPTIDASE"/>
    <property type="match status" value="1"/>
</dbReference>
<dbReference type="GO" id="GO:0006508">
    <property type="term" value="P:proteolysis"/>
    <property type="evidence" value="ECO:0007669"/>
    <property type="project" value="UniProtKB-KW"/>
</dbReference>
<keyword evidence="7" id="KW-1185">Reference proteome</keyword>